<feature type="transmembrane region" description="Helical" evidence="1">
    <location>
        <begin position="107"/>
        <end position="127"/>
    </location>
</feature>
<reference evidence="2" key="1">
    <citation type="submission" date="2021-01" db="EMBL/GenBank/DDBJ databases">
        <authorList>
            <person name="Li R."/>
            <person name="Bekaert M."/>
        </authorList>
    </citation>
    <scope>NUCLEOTIDE SEQUENCE</scope>
    <source>
        <strain evidence="2">Farmed</strain>
    </source>
</reference>
<feature type="transmembrane region" description="Helical" evidence="1">
    <location>
        <begin position="49"/>
        <end position="68"/>
    </location>
</feature>
<keyword evidence="1" id="KW-1133">Transmembrane helix</keyword>
<dbReference type="Proteomes" id="UP000597762">
    <property type="component" value="Unassembled WGS sequence"/>
</dbReference>
<keyword evidence="3" id="KW-1185">Reference proteome</keyword>
<sequence length="240" mass="28353">MVECSPATRATRVRFQVDALFSEIYKLINILFLFFFLKKRIIFSLQVLLLFPSLFFSSLFPFFLSFFITDFHSSTHFHLQLFLCPPTSTFSSCLFGLHVFHFYFHDTILFFFLFLSPVTLSSFFLFPSPHHLLLRNFPSPPLCSSPSIFNCAFLLFCFHIFLFSSSWSPFIPLHISFILSISLIFFIFFFLSFSSLLFFFNYTFTFPHISLPFSFISSFLFFTPFFISFFSSSLSRPHFH</sequence>
<feature type="transmembrane region" description="Helical" evidence="1">
    <location>
        <begin position="20"/>
        <end position="37"/>
    </location>
</feature>
<accession>A0A812B6D6</accession>
<dbReference type="OrthoDB" id="5920698at2759"/>
<keyword evidence="1" id="KW-0812">Transmembrane</keyword>
<evidence type="ECO:0000313" key="2">
    <source>
        <dbReference type="EMBL" id="CAE1175646.1"/>
    </source>
</evidence>
<feature type="transmembrane region" description="Helical" evidence="1">
    <location>
        <begin position="177"/>
        <end position="199"/>
    </location>
</feature>
<feature type="transmembrane region" description="Helical" evidence="1">
    <location>
        <begin position="147"/>
        <end position="165"/>
    </location>
</feature>
<feature type="transmembrane region" description="Helical" evidence="1">
    <location>
        <begin position="211"/>
        <end position="230"/>
    </location>
</feature>
<comment type="caution">
    <text evidence="2">The sequence shown here is derived from an EMBL/GenBank/DDBJ whole genome shotgun (WGS) entry which is preliminary data.</text>
</comment>
<dbReference type="EMBL" id="CAHIKZ030000462">
    <property type="protein sequence ID" value="CAE1175646.1"/>
    <property type="molecule type" value="Genomic_DNA"/>
</dbReference>
<evidence type="ECO:0000256" key="1">
    <source>
        <dbReference type="SAM" id="Phobius"/>
    </source>
</evidence>
<proteinExistence type="predicted"/>
<name>A0A812B6D6_ACAPH</name>
<gene>
    <name evidence="2" type="ORF">SPHA_13768</name>
</gene>
<dbReference type="AlphaFoldDB" id="A0A812B6D6"/>
<organism evidence="2 3">
    <name type="scientific">Acanthosepion pharaonis</name>
    <name type="common">Pharaoh cuttlefish</name>
    <name type="synonym">Sepia pharaonis</name>
    <dbReference type="NCBI Taxonomy" id="158019"/>
    <lineage>
        <taxon>Eukaryota</taxon>
        <taxon>Metazoa</taxon>
        <taxon>Spiralia</taxon>
        <taxon>Lophotrochozoa</taxon>
        <taxon>Mollusca</taxon>
        <taxon>Cephalopoda</taxon>
        <taxon>Coleoidea</taxon>
        <taxon>Decapodiformes</taxon>
        <taxon>Sepiida</taxon>
        <taxon>Sepiina</taxon>
        <taxon>Sepiidae</taxon>
        <taxon>Acanthosepion</taxon>
    </lineage>
</organism>
<protein>
    <submittedName>
        <fullName evidence="2">Uncharacterized protein</fullName>
    </submittedName>
</protein>
<keyword evidence="1" id="KW-0472">Membrane</keyword>
<evidence type="ECO:0000313" key="3">
    <source>
        <dbReference type="Proteomes" id="UP000597762"/>
    </source>
</evidence>
<feature type="transmembrane region" description="Helical" evidence="1">
    <location>
        <begin position="80"/>
        <end position="100"/>
    </location>
</feature>